<dbReference type="HOGENOM" id="CLU_761804_0_0_1"/>
<dbReference type="InterPro" id="IPR032054">
    <property type="entry name" value="Cdt1_C"/>
</dbReference>
<dbReference type="SUPFAM" id="SSF46785">
    <property type="entry name" value="Winged helix' DNA-binding domain"/>
    <property type="match status" value="1"/>
</dbReference>
<reference evidence="6" key="1">
    <citation type="journal article" date="2010" name="Genome Biol.">
        <title>Genome sequence of the necrotrophic plant pathogen Pythium ultimum reveals original pathogenicity mechanisms and effector repertoire.</title>
        <authorList>
            <person name="Levesque C.A."/>
            <person name="Brouwer H."/>
            <person name="Cano L."/>
            <person name="Hamilton J.P."/>
            <person name="Holt C."/>
            <person name="Huitema E."/>
            <person name="Raffaele S."/>
            <person name="Robideau G.P."/>
            <person name="Thines M."/>
            <person name="Win J."/>
            <person name="Zerillo M.M."/>
            <person name="Beakes G.W."/>
            <person name="Boore J.L."/>
            <person name="Busam D."/>
            <person name="Dumas B."/>
            <person name="Ferriera S."/>
            <person name="Fuerstenberg S.I."/>
            <person name="Gachon C.M."/>
            <person name="Gaulin E."/>
            <person name="Govers F."/>
            <person name="Grenville-Briggs L."/>
            <person name="Horner N."/>
            <person name="Hostetler J."/>
            <person name="Jiang R.H."/>
            <person name="Johnson J."/>
            <person name="Krajaejun T."/>
            <person name="Lin H."/>
            <person name="Meijer H.J."/>
            <person name="Moore B."/>
            <person name="Morris P."/>
            <person name="Phuntmart V."/>
            <person name="Puiu D."/>
            <person name="Shetty J."/>
            <person name="Stajich J.E."/>
            <person name="Tripathy S."/>
            <person name="Wawra S."/>
            <person name="van West P."/>
            <person name="Whitty B.R."/>
            <person name="Coutinho P.M."/>
            <person name="Henrissat B."/>
            <person name="Martin F."/>
            <person name="Thomas P.D."/>
            <person name="Tyler B.M."/>
            <person name="De Vries R.P."/>
            <person name="Kamoun S."/>
            <person name="Yandell M."/>
            <person name="Tisserat N."/>
            <person name="Buell C.R."/>
        </authorList>
    </citation>
    <scope>NUCLEOTIDE SEQUENCE</scope>
    <source>
        <strain evidence="6">DAOM:BR144</strain>
    </source>
</reference>
<dbReference type="GO" id="GO:0071163">
    <property type="term" value="P:DNA replication preinitiation complex assembly"/>
    <property type="evidence" value="ECO:0007669"/>
    <property type="project" value="InterPro"/>
</dbReference>
<protein>
    <recommendedName>
        <fullName evidence="4">CDT1 Geminin-binding domain-containing protein</fullName>
    </recommendedName>
</protein>
<dbReference type="GO" id="GO:0000076">
    <property type="term" value="P:DNA replication checkpoint signaling"/>
    <property type="evidence" value="ECO:0007669"/>
    <property type="project" value="TreeGrafter"/>
</dbReference>
<organism evidence="5 6">
    <name type="scientific">Globisporangium ultimum (strain ATCC 200006 / CBS 805.95 / DAOM BR144)</name>
    <name type="common">Pythium ultimum</name>
    <dbReference type="NCBI Taxonomy" id="431595"/>
    <lineage>
        <taxon>Eukaryota</taxon>
        <taxon>Sar</taxon>
        <taxon>Stramenopiles</taxon>
        <taxon>Oomycota</taxon>
        <taxon>Peronosporomycetes</taxon>
        <taxon>Pythiales</taxon>
        <taxon>Pythiaceae</taxon>
        <taxon>Globisporangium</taxon>
    </lineage>
</organism>
<feature type="domain" description="CDT1 Geminin-binding" evidence="4">
    <location>
        <begin position="37"/>
        <end position="181"/>
    </location>
</feature>
<dbReference type="InterPro" id="IPR038090">
    <property type="entry name" value="Cdt1_C_WH_dom_sf"/>
</dbReference>
<keyword evidence="2" id="KW-0131">Cell cycle</keyword>
<dbReference type="STRING" id="431595.K3WVN6"/>
<dbReference type="InParanoid" id="K3WVN6"/>
<dbReference type="EMBL" id="GL376599">
    <property type="status" value="NOT_ANNOTATED_CDS"/>
    <property type="molecule type" value="Genomic_DNA"/>
</dbReference>
<dbReference type="PANTHER" id="PTHR28637:SF1">
    <property type="entry name" value="DNA REPLICATION FACTOR CDT1"/>
    <property type="match status" value="1"/>
</dbReference>
<dbReference type="InterPro" id="IPR045173">
    <property type="entry name" value="Cdt1"/>
</dbReference>
<dbReference type="OMA" id="AFCSAVN"/>
<feature type="region of interest" description="Disordered" evidence="3">
    <location>
        <begin position="1"/>
        <end position="34"/>
    </location>
</feature>
<reference evidence="5" key="3">
    <citation type="submission" date="2015-02" db="UniProtKB">
        <authorList>
            <consortium name="EnsemblProtists"/>
        </authorList>
    </citation>
    <scope>IDENTIFICATION</scope>
    <source>
        <strain evidence="5">DAOM BR144</strain>
    </source>
</reference>
<dbReference type="GO" id="GO:0030174">
    <property type="term" value="P:regulation of DNA-templated DNA replication initiation"/>
    <property type="evidence" value="ECO:0007669"/>
    <property type="project" value="InterPro"/>
</dbReference>
<dbReference type="GO" id="GO:0005634">
    <property type="term" value="C:nucleus"/>
    <property type="evidence" value="ECO:0007669"/>
    <property type="project" value="TreeGrafter"/>
</dbReference>
<evidence type="ECO:0000256" key="2">
    <source>
        <dbReference type="ARBA" id="ARBA00023306"/>
    </source>
</evidence>
<evidence type="ECO:0000313" key="5">
    <source>
        <dbReference type="EnsemblProtists" id="PYU1_T009034"/>
    </source>
</evidence>
<dbReference type="Pfam" id="PF08839">
    <property type="entry name" value="CDT1"/>
    <property type="match status" value="1"/>
</dbReference>
<evidence type="ECO:0000256" key="3">
    <source>
        <dbReference type="SAM" id="MobiDB-lite"/>
    </source>
</evidence>
<evidence type="ECO:0000256" key="1">
    <source>
        <dbReference type="ARBA" id="ARBA00008356"/>
    </source>
</evidence>
<dbReference type="PANTHER" id="PTHR28637">
    <property type="entry name" value="DNA REPLICATION FACTOR CDT1"/>
    <property type="match status" value="1"/>
</dbReference>
<dbReference type="VEuPathDB" id="FungiDB:PYU1_G009016"/>
<proteinExistence type="inferred from homology"/>
<sequence length="344" mass="38877">MEMEPASAKAAIPPEPSSPQQNATQSGPVEQPPPVYMPERLRLLITLFSALEFGLNSLSLYQHTPDFDAAKRAVEGSSQSTFTMDHLQQMLYFLPDAYSLASKKGKQQDQPSVLTIRKRRLPGVDAIHDTLTDRIDAFTKKVDAFLEAHIARIKAANPEITDEALEKKLENIELERAPVPEVKDVQQIKAKQALDAVKNVDKHVSEQDMKVALEAPVPEDLKTLPTWLIEKVRRQEQVAKKSNEKNEKVQQERLISTLPTLSDQLQSYSIVKRKSIFPMQDLITNLTRAPIRGKIEEQIHLLESMVPFWITVVYSDGKEYVKLSRTHKYNVVKSTLKKCIATSS</sequence>
<accession>K3WVN6</accession>
<dbReference type="SMART" id="SM01075">
    <property type="entry name" value="CDT1"/>
    <property type="match status" value="1"/>
</dbReference>
<dbReference type="InterPro" id="IPR036390">
    <property type="entry name" value="WH_DNA-bd_sf"/>
</dbReference>
<dbReference type="AlphaFoldDB" id="K3WVN6"/>
<dbReference type="GO" id="GO:0000278">
    <property type="term" value="P:mitotic cell cycle"/>
    <property type="evidence" value="ECO:0007669"/>
    <property type="project" value="TreeGrafter"/>
</dbReference>
<dbReference type="EnsemblProtists" id="PYU1_T009034">
    <property type="protein sequence ID" value="PYU1_T009034"/>
    <property type="gene ID" value="PYU1_G009016"/>
</dbReference>
<dbReference type="Proteomes" id="UP000019132">
    <property type="component" value="Unassembled WGS sequence"/>
</dbReference>
<comment type="similarity">
    <text evidence="1">Belongs to the Cdt1 family.</text>
</comment>
<dbReference type="eggNOG" id="ENOG502RXKI">
    <property type="taxonomic scope" value="Eukaryota"/>
</dbReference>
<dbReference type="GO" id="GO:0070182">
    <property type="term" value="F:DNA polymerase binding"/>
    <property type="evidence" value="ECO:0007669"/>
    <property type="project" value="TreeGrafter"/>
</dbReference>
<dbReference type="Pfam" id="PF16679">
    <property type="entry name" value="CDT1_C"/>
    <property type="match status" value="1"/>
</dbReference>
<feature type="compositionally biased region" description="Polar residues" evidence="3">
    <location>
        <begin position="18"/>
        <end position="28"/>
    </location>
</feature>
<name>K3WVN6_GLOUD</name>
<reference evidence="6" key="2">
    <citation type="submission" date="2010-04" db="EMBL/GenBank/DDBJ databases">
        <authorList>
            <person name="Buell R."/>
            <person name="Hamilton J."/>
            <person name="Hostetler J."/>
        </authorList>
    </citation>
    <scope>NUCLEOTIDE SEQUENCE [LARGE SCALE GENOMIC DNA]</scope>
    <source>
        <strain evidence="6">DAOM:BR144</strain>
    </source>
</reference>
<dbReference type="InterPro" id="IPR014939">
    <property type="entry name" value="CDT1_Gemini-bd-like"/>
</dbReference>
<evidence type="ECO:0000313" key="6">
    <source>
        <dbReference type="Proteomes" id="UP000019132"/>
    </source>
</evidence>
<evidence type="ECO:0000259" key="4">
    <source>
        <dbReference type="SMART" id="SM01075"/>
    </source>
</evidence>
<dbReference type="GO" id="GO:0003677">
    <property type="term" value="F:DNA binding"/>
    <property type="evidence" value="ECO:0007669"/>
    <property type="project" value="InterPro"/>
</dbReference>
<dbReference type="Gene3D" id="1.10.10.1420">
    <property type="entry name" value="DNA replication factor Cdt1, C-terminal WH domain"/>
    <property type="match status" value="1"/>
</dbReference>
<keyword evidence="6" id="KW-1185">Reference proteome</keyword>